<dbReference type="PROSITE" id="PS51257">
    <property type="entry name" value="PROKAR_LIPOPROTEIN"/>
    <property type="match status" value="1"/>
</dbReference>
<dbReference type="PANTHER" id="PTHR43649">
    <property type="entry name" value="ARABINOSE-BINDING PROTEIN-RELATED"/>
    <property type="match status" value="1"/>
</dbReference>
<evidence type="ECO:0000313" key="3">
    <source>
        <dbReference type="Proteomes" id="UP000838686"/>
    </source>
</evidence>
<dbReference type="PANTHER" id="PTHR43649:SF12">
    <property type="entry name" value="DIACETYLCHITOBIOSE BINDING PROTEIN DASA"/>
    <property type="match status" value="1"/>
</dbReference>
<organism evidence="2 3">
    <name type="scientific">Paenibacillus plantiphilus</name>
    <dbReference type="NCBI Taxonomy" id="2905650"/>
    <lineage>
        <taxon>Bacteria</taxon>
        <taxon>Bacillati</taxon>
        <taxon>Bacillota</taxon>
        <taxon>Bacilli</taxon>
        <taxon>Bacillales</taxon>
        <taxon>Paenibacillaceae</taxon>
        <taxon>Paenibacillus</taxon>
    </lineage>
</organism>
<comment type="caution">
    <text evidence="2">The sequence shown here is derived from an EMBL/GenBank/DDBJ whole genome shotgun (WGS) entry which is preliminary data.</text>
</comment>
<dbReference type="Proteomes" id="UP000838686">
    <property type="component" value="Unassembled WGS sequence"/>
</dbReference>
<evidence type="ECO:0000313" key="2">
    <source>
        <dbReference type="EMBL" id="CAH1208213.1"/>
    </source>
</evidence>
<keyword evidence="3" id="KW-1185">Reference proteome</keyword>
<gene>
    <name evidence="2" type="ORF">PAECIP111893_02859</name>
</gene>
<feature type="chain" id="PRO_5046184820" description="Multiple sugar transport system substrate-binding protein" evidence="1">
    <location>
        <begin position="21"/>
        <end position="456"/>
    </location>
</feature>
<dbReference type="SUPFAM" id="SSF53850">
    <property type="entry name" value="Periplasmic binding protein-like II"/>
    <property type="match status" value="1"/>
</dbReference>
<dbReference type="Gene3D" id="3.40.190.10">
    <property type="entry name" value="Periplasmic binding protein-like II"/>
    <property type="match status" value="1"/>
</dbReference>
<dbReference type="Pfam" id="PF13416">
    <property type="entry name" value="SBP_bac_8"/>
    <property type="match status" value="1"/>
</dbReference>
<proteinExistence type="predicted"/>
<dbReference type="RefSeq" id="WP_236343160.1">
    <property type="nucleotide sequence ID" value="NZ_CAKMMF010000014.1"/>
</dbReference>
<reference evidence="2" key="1">
    <citation type="submission" date="2022-01" db="EMBL/GenBank/DDBJ databases">
        <authorList>
            <person name="Criscuolo A."/>
        </authorList>
    </citation>
    <scope>NUCLEOTIDE SEQUENCE</scope>
    <source>
        <strain evidence="2">CIP111893</strain>
    </source>
</reference>
<dbReference type="InterPro" id="IPR050490">
    <property type="entry name" value="Bact_solute-bd_prot1"/>
</dbReference>
<name>A0ABN8GL88_9BACL</name>
<protein>
    <recommendedName>
        <fullName evidence="4">Multiple sugar transport system substrate-binding protein</fullName>
    </recommendedName>
</protein>
<sequence length="456" mass="51586">MRTRMRMAAILIMVLCLSLAAGCSIFGGEAVEPVDSDISGTIKVMYWDEQSFMNKYGYLFMAEHEHMDIEVVSTSKLHSYSPGEVPDLNAAYHKLIEEEKPDVIMVGIDELERLAADGVLYDLEPAIIRDKFDIANIHPTIIEYLRMKGKGKLYALAPTFTSQALFINKDLFEKHGIALPSDKLSWEELFLTAMRFPVTGGDKGRIFGYDNGEYRNTPYNLLLTVADAMGLKMEQQGKVTLQTPSWKHAFELVAQLYKSGVVQVGDLPKTPDMSYTEMWMLDHLFQAGRVAMTMGDPDMLKDLSQIDEAEGERTFNWEILNAPTVSSGQSRNFELNEVFAVNAHSPNLEAAWEFVKYSSGDEIARIRSRNPDEMWSRTTHMQTKDSKNMEPFYQLSFDRNEMPANSRFAELPQLLETVITTELNEVVDGRKSVEEALAAIELEAQVQLIQLNAQTE</sequence>
<accession>A0ABN8GL88</accession>
<feature type="signal peptide" evidence="1">
    <location>
        <begin position="1"/>
        <end position="20"/>
    </location>
</feature>
<keyword evidence="1" id="KW-0732">Signal</keyword>
<dbReference type="InterPro" id="IPR006059">
    <property type="entry name" value="SBP"/>
</dbReference>
<dbReference type="EMBL" id="CAKMMF010000014">
    <property type="protein sequence ID" value="CAH1208213.1"/>
    <property type="molecule type" value="Genomic_DNA"/>
</dbReference>
<evidence type="ECO:0008006" key="4">
    <source>
        <dbReference type="Google" id="ProtNLM"/>
    </source>
</evidence>
<evidence type="ECO:0000256" key="1">
    <source>
        <dbReference type="SAM" id="SignalP"/>
    </source>
</evidence>